<sequence length="337" mass="36599">MKIHGPTVRVGLLAVVVLGVAFAAVNSLKDVSAIKSQVALGTRANCEAYKGLPLAWGKAKHAGMVKINGGEFQLGSERGYADERPLQFTRIDSFWIDRTEVTNAQFAAFVAATNYVTDAEKSGGSAIFKTPEVTDGKVAEGSWWHLIKEANWRHPEGADSDIAGHEHEPVVDVSYADALAYAHWLGRELPTEAQWEYAAKGGRSNEQSDHSLRDAKGNPLANFWQGLFPFSNNDEDGFPGRAPAGCFAANPYGLHDMVGNVWEWTSDVYSERRGETANLSDQLTAIPARGTAALRVIKGGSYLCSADYCVRARASSRQPQESDLPASHLGFRTISKN</sequence>
<protein>
    <submittedName>
        <fullName evidence="2">Sulfatase-modifying factor 1</fullName>
    </submittedName>
</protein>
<dbReference type="Gene3D" id="3.90.1580.10">
    <property type="entry name" value="paralog of FGE (formylglycine-generating enzyme)"/>
    <property type="match status" value="1"/>
</dbReference>
<dbReference type="AlphaFoldDB" id="A0A2T5MCD8"/>
<evidence type="ECO:0000313" key="3">
    <source>
        <dbReference type="Proteomes" id="UP000244248"/>
    </source>
</evidence>
<comment type="caution">
    <text evidence="2">The sequence shown here is derived from an EMBL/GenBank/DDBJ whole genome shotgun (WGS) entry which is preliminary data.</text>
</comment>
<dbReference type="SUPFAM" id="SSF56436">
    <property type="entry name" value="C-type lectin-like"/>
    <property type="match status" value="1"/>
</dbReference>
<dbReference type="InterPro" id="IPR042095">
    <property type="entry name" value="SUMF_sf"/>
</dbReference>
<evidence type="ECO:0000313" key="2">
    <source>
        <dbReference type="EMBL" id="PTU30254.1"/>
    </source>
</evidence>
<name>A0A2T5MCD8_9GAMM</name>
<dbReference type="PANTHER" id="PTHR23150:SF19">
    <property type="entry name" value="FORMYLGLYCINE-GENERATING ENZYME"/>
    <property type="match status" value="1"/>
</dbReference>
<dbReference type="InterPro" id="IPR016187">
    <property type="entry name" value="CTDL_fold"/>
</dbReference>
<dbReference type="GO" id="GO:0120147">
    <property type="term" value="F:formylglycine-generating oxidase activity"/>
    <property type="evidence" value="ECO:0007669"/>
    <property type="project" value="TreeGrafter"/>
</dbReference>
<keyword evidence="3" id="KW-1185">Reference proteome</keyword>
<dbReference type="InterPro" id="IPR051043">
    <property type="entry name" value="Sulfatase_Mod_Factor_Kinase"/>
</dbReference>
<feature type="domain" description="Sulfatase-modifying factor enzyme-like" evidence="1">
    <location>
        <begin position="62"/>
        <end position="334"/>
    </location>
</feature>
<dbReference type="InterPro" id="IPR005532">
    <property type="entry name" value="SUMF_dom"/>
</dbReference>
<dbReference type="Pfam" id="PF03781">
    <property type="entry name" value="FGE-sulfatase"/>
    <property type="match status" value="1"/>
</dbReference>
<gene>
    <name evidence="2" type="ORF">CJD38_14990</name>
</gene>
<dbReference type="RefSeq" id="WP_107941195.1">
    <property type="nucleotide sequence ID" value="NZ_QANS01000006.1"/>
</dbReference>
<dbReference type="OrthoDB" id="9768004at2"/>
<accession>A0A2T5MCD8</accession>
<dbReference type="PANTHER" id="PTHR23150">
    <property type="entry name" value="SULFATASE MODIFYING FACTOR 1, 2"/>
    <property type="match status" value="1"/>
</dbReference>
<dbReference type="EMBL" id="QANS01000006">
    <property type="protein sequence ID" value="PTU30254.1"/>
    <property type="molecule type" value="Genomic_DNA"/>
</dbReference>
<organism evidence="2 3">
    <name type="scientific">Stenotrophobium rhamnosiphilum</name>
    <dbReference type="NCBI Taxonomy" id="2029166"/>
    <lineage>
        <taxon>Bacteria</taxon>
        <taxon>Pseudomonadati</taxon>
        <taxon>Pseudomonadota</taxon>
        <taxon>Gammaproteobacteria</taxon>
        <taxon>Nevskiales</taxon>
        <taxon>Nevskiaceae</taxon>
        <taxon>Stenotrophobium</taxon>
    </lineage>
</organism>
<dbReference type="Proteomes" id="UP000244248">
    <property type="component" value="Unassembled WGS sequence"/>
</dbReference>
<proteinExistence type="predicted"/>
<reference evidence="2 3" key="1">
    <citation type="submission" date="2018-04" db="EMBL/GenBank/DDBJ databases">
        <title>Novel species isolated from glacier.</title>
        <authorList>
            <person name="Liu Q."/>
            <person name="Xin Y.-H."/>
        </authorList>
    </citation>
    <scope>NUCLEOTIDE SEQUENCE [LARGE SCALE GENOMIC DNA]</scope>
    <source>
        <strain evidence="2 3">GT1R17</strain>
    </source>
</reference>
<evidence type="ECO:0000259" key="1">
    <source>
        <dbReference type="Pfam" id="PF03781"/>
    </source>
</evidence>